<feature type="compositionally biased region" description="Low complexity" evidence="1">
    <location>
        <begin position="29"/>
        <end position="38"/>
    </location>
</feature>
<reference evidence="2 3" key="1">
    <citation type="journal article" date="2018" name="Front. Microbiol.">
        <title>Prospects for Fungal Bioremediation of Acidic Radioactive Waste Sites: Characterization and Genome Sequence of Rhodotorula taiwanensis MD1149.</title>
        <authorList>
            <person name="Tkavc R."/>
            <person name="Matrosova V.Y."/>
            <person name="Grichenko O.E."/>
            <person name="Gostincar C."/>
            <person name="Volpe R.P."/>
            <person name="Klimenkova P."/>
            <person name="Gaidamakova E.K."/>
            <person name="Zhou C.E."/>
            <person name="Stewart B.J."/>
            <person name="Lyman M.G."/>
            <person name="Malfatti S.A."/>
            <person name="Rubinfeld B."/>
            <person name="Courtot M."/>
            <person name="Singh J."/>
            <person name="Dalgard C.L."/>
            <person name="Hamilton T."/>
            <person name="Frey K.G."/>
            <person name="Gunde-Cimerman N."/>
            <person name="Dugan L."/>
            <person name="Daly M.J."/>
        </authorList>
    </citation>
    <scope>NUCLEOTIDE SEQUENCE [LARGE SCALE GENOMIC DNA]</scope>
    <source>
        <strain evidence="2 3">MD1149</strain>
    </source>
</reference>
<dbReference type="PANTHER" id="PTHR48125">
    <property type="entry name" value="LP07818P1"/>
    <property type="match status" value="1"/>
</dbReference>
<feature type="compositionally biased region" description="Basic and acidic residues" evidence="1">
    <location>
        <begin position="1277"/>
        <end position="1290"/>
    </location>
</feature>
<evidence type="ECO:0000313" key="2">
    <source>
        <dbReference type="EMBL" id="POY76754.1"/>
    </source>
</evidence>
<feature type="compositionally biased region" description="Acidic residues" evidence="1">
    <location>
        <begin position="548"/>
        <end position="557"/>
    </location>
</feature>
<feature type="region of interest" description="Disordered" evidence="1">
    <location>
        <begin position="1"/>
        <end position="57"/>
    </location>
</feature>
<keyword evidence="3" id="KW-1185">Reference proteome</keyword>
<feature type="region of interest" description="Disordered" evidence="1">
    <location>
        <begin position="1274"/>
        <end position="1305"/>
    </location>
</feature>
<proteinExistence type="predicted"/>
<name>A0A2S5BJ15_9BASI</name>
<feature type="region of interest" description="Disordered" evidence="1">
    <location>
        <begin position="489"/>
        <end position="557"/>
    </location>
</feature>
<dbReference type="SUPFAM" id="SSF54236">
    <property type="entry name" value="Ubiquitin-like"/>
    <property type="match status" value="1"/>
</dbReference>
<feature type="region of interest" description="Disordered" evidence="1">
    <location>
        <begin position="143"/>
        <end position="232"/>
    </location>
</feature>
<evidence type="ECO:0008006" key="4">
    <source>
        <dbReference type="Google" id="ProtNLM"/>
    </source>
</evidence>
<feature type="compositionally biased region" description="Low complexity" evidence="1">
    <location>
        <begin position="288"/>
        <end position="299"/>
    </location>
</feature>
<dbReference type="CDD" id="cd17039">
    <property type="entry name" value="Ubl_ubiquitin_like"/>
    <property type="match status" value="1"/>
</dbReference>
<feature type="compositionally biased region" description="Acidic residues" evidence="1">
    <location>
        <begin position="519"/>
        <end position="540"/>
    </location>
</feature>
<feature type="region of interest" description="Disordered" evidence="1">
    <location>
        <begin position="322"/>
        <end position="378"/>
    </location>
</feature>
<feature type="region of interest" description="Disordered" evidence="1">
    <location>
        <begin position="276"/>
        <end position="305"/>
    </location>
</feature>
<dbReference type="EMBL" id="PJQD01000001">
    <property type="protein sequence ID" value="POY76754.1"/>
    <property type="molecule type" value="Genomic_DNA"/>
</dbReference>
<feature type="compositionally biased region" description="Acidic residues" evidence="1">
    <location>
        <begin position="1291"/>
        <end position="1305"/>
    </location>
</feature>
<dbReference type="Proteomes" id="UP000237144">
    <property type="component" value="Unassembled WGS sequence"/>
</dbReference>
<feature type="compositionally biased region" description="Low complexity" evidence="1">
    <location>
        <begin position="646"/>
        <end position="655"/>
    </location>
</feature>
<gene>
    <name evidence="2" type="ORF">BMF94_0003</name>
</gene>
<sequence>MHTLTIAPASPPAPPLPLSSDPPPPPLSPLDSPTLLAAQGLEKTTKTEKQDWATDTVPRNGVLVSAAGAGGGSGGFVEGVEAATEAHKDERPSPLKRLRKTTARVVTVVKSARPPADLPDLRARGLLGPAGYSTDCFSRLGGRDAHFGPTRLRPRRRQQSFLNTRPSAAAAAADPTRRSPPGLPSSDATCASPADSSPPMPRAADPVDEPPLPRLPVLGRFGTVKRRDGSDAKQWTKLQAFVAAATAPPPRSTDVLPATASTLEALDLAVRLPIGESSDSTPARLKWSASTDTPSSSPSSVPPKTPSLPTCYCVSSLCSGGPSLPPPNEDGSKASLRERGAYTEPVTALNRDADSPNERSPAAIPTLAPAPPPVSSSKPAAATVAYDRAVECLAAPGRAPRRDSAALGFGMAIKKAECQVFLRYEGEPSISLTVTKSGMSDDLLKLVATRLNVDSDRLTLTVAGKPVRPRVDLAHYELRKGCTLFASSGGLPGGAPQKEKRPIAPAPWRPRKRSRPAEEDSDTDDNLDGPDYDLLDDTSSDDYRGWGEPDEEDSETEFEAVRFGGYTFCGRRSASKYLDYQSRVNSAARKTEMALHQLRKDQVRDLQKKTLQQERHNLALAKRVDALEKKLEQEQVARRRLETQNAALRARPAAPVRDQPARQPARPYQLSASSTADRLSRFGAQRAARLEALDQSGKEPTQAEYEVTAANFTFNEFFLPVDWSSAKSGYHVADLKERFPADCSPDVLFRIPNPAGDNTGQTYAASRLATEHIQTIRQFPRYAGSVLFASLATILAHADRFDWNVFTISDKYLPTLLTSPMFLEWAKRPDSYGVLRISHAVAHRLLPIIERASENIALHLLKAGVPDARRPRLGIEQVRTTGSPHFHSKQMLAISADGGTLFVLDGSGNPSKQGFGGVQTDEAGAALNGASHETATLITVPVHSEYAIGVLNEATRFRAHLASTRRLLPTNRITAAPIRQESKLQAAEEELEKEEQRPELVQAKGRAAAAREQAWQERFDTIEPYAFTFLAPPAPQAPVLSILDQLTTANKPATAGQAKIRLPQVRNELTVLDGSDAKAGQWHHDQRNGEADDLVKGVVFCLDCGVGIKGSMPRSKIGSYTIRHQPVGAACPMYLGPFRSVFLEDMGAESQDHSELFDAFLSVSVLHEPTQTRLHQWLLVFYSTLTHDLSSFGELRAALLAFTESLPPAHPARRQITYALADKANHHVSLLVRGVLNGVVSEPRMEYDNSKQKQMRERTLFHGFFDKVVDELYSQKTSKEPSDNDPRAEDIDTDEEETDDEYLPS</sequence>
<accession>A0A2S5BJ15</accession>
<evidence type="ECO:0000313" key="3">
    <source>
        <dbReference type="Proteomes" id="UP000237144"/>
    </source>
</evidence>
<dbReference type="PANTHER" id="PTHR48125:SF10">
    <property type="entry name" value="OS12G0136300 PROTEIN"/>
    <property type="match status" value="1"/>
</dbReference>
<dbReference type="InterPro" id="IPR029071">
    <property type="entry name" value="Ubiquitin-like_domsf"/>
</dbReference>
<feature type="compositionally biased region" description="Basic and acidic residues" evidence="1">
    <location>
        <begin position="43"/>
        <end position="52"/>
    </location>
</feature>
<protein>
    <recommendedName>
        <fullName evidence="4">Ubiquitin-like domain-containing protein</fullName>
    </recommendedName>
</protein>
<feature type="compositionally biased region" description="Pro residues" evidence="1">
    <location>
        <begin position="9"/>
        <end position="28"/>
    </location>
</feature>
<organism evidence="2 3">
    <name type="scientific">Rhodotorula taiwanensis</name>
    <dbReference type="NCBI Taxonomy" id="741276"/>
    <lineage>
        <taxon>Eukaryota</taxon>
        <taxon>Fungi</taxon>
        <taxon>Dikarya</taxon>
        <taxon>Basidiomycota</taxon>
        <taxon>Pucciniomycotina</taxon>
        <taxon>Microbotryomycetes</taxon>
        <taxon>Sporidiobolales</taxon>
        <taxon>Sporidiobolaceae</taxon>
        <taxon>Rhodotorula</taxon>
    </lineage>
</organism>
<comment type="caution">
    <text evidence="2">The sequence shown here is derived from an EMBL/GenBank/DDBJ whole genome shotgun (WGS) entry which is preliminary data.</text>
</comment>
<evidence type="ECO:0000256" key="1">
    <source>
        <dbReference type="SAM" id="MobiDB-lite"/>
    </source>
</evidence>
<feature type="compositionally biased region" description="Basic and acidic residues" evidence="1">
    <location>
        <begin position="330"/>
        <end position="341"/>
    </location>
</feature>
<feature type="region of interest" description="Disordered" evidence="1">
    <location>
        <begin position="644"/>
        <end position="676"/>
    </location>
</feature>